<dbReference type="GO" id="GO:0005764">
    <property type="term" value="C:lysosome"/>
    <property type="evidence" value="ECO:0007669"/>
    <property type="project" value="TreeGrafter"/>
</dbReference>
<keyword evidence="9" id="KW-1185">Reference proteome</keyword>
<evidence type="ECO:0000256" key="6">
    <source>
        <dbReference type="SAM" id="SignalP"/>
    </source>
</evidence>
<comment type="similarity">
    <text evidence="1">Belongs to the glycosyl hydrolase 29 family.</text>
</comment>
<evidence type="ECO:0000256" key="3">
    <source>
        <dbReference type="ARBA" id="ARBA00022729"/>
    </source>
</evidence>
<dbReference type="EC" id="3.2.1.51" evidence="2"/>
<dbReference type="SMART" id="SM00812">
    <property type="entry name" value="Alpha_L_fucos"/>
    <property type="match status" value="1"/>
</dbReference>
<dbReference type="PANTHER" id="PTHR10030">
    <property type="entry name" value="ALPHA-L-FUCOSIDASE"/>
    <property type="match status" value="1"/>
</dbReference>
<proteinExistence type="inferred from homology"/>
<dbReference type="RefSeq" id="WP_235005425.1">
    <property type="nucleotide sequence ID" value="NZ_FWYB01000020.1"/>
</dbReference>
<feature type="chain" id="PRO_5010711565" description="alpha-L-fucosidase" evidence="6">
    <location>
        <begin position="21"/>
        <end position="487"/>
    </location>
</feature>
<dbReference type="PANTHER" id="PTHR10030:SF37">
    <property type="entry name" value="ALPHA-L-FUCOSIDASE-RELATED"/>
    <property type="match status" value="1"/>
</dbReference>
<evidence type="ECO:0000256" key="1">
    <source>
        <dbReference type="ARBA" id="ARBA00007951"/>
    </source>
</evidence>
<evidence type="ECO:0000313" key="9">
    <source>
        <dbReference type="Proteomes" id="UP000192678"/>
    </source>
</evidence>
<gene>
    <name evidence="8" type="ORF">SAMN04488101_12059</name>
</gene>
<sequence length="487" mass="54619">MMKRVILSICSLSCSLMAVAQIEAPKPYGAVPSERQLKWHETEMYCLVHFTPTTFQNKEWGYGDAEPSLFNPLNFNALQIVQAAKAGGFKGLITVAKHHDGFALWPTKTSEYNISKSTWKKGKGDMVKEFQLAAKKEGLKFGVYCSPWDRNNPHYGSPAYVEAYRKQLRELYTNYGELFMSWHDGANGGDGYYGGKKEQRKVDQSQYYDWNNTWQNITRKMQPNATIFSDVGLDVRWVGNEKGLAPETSWATITIKGKNGKPAMPGFMDEANLGTGTRNGDQWIPFEADVALRPGWFYHKDQDDKVKSVAQLFNIYCRSVGLGGGLDLGLSPTTDGLLHQNDVDTLAKFGALIKQVFAHNLAEQAKISLSNVRAGAIRAYGSANLTDHDRYSYWATDDSVHEATAELSFKQPQRFSIIRLKENIKLGQRLDSVGVEVYRNNAWVQIAKATSIGANRIIRLPQPENADRVRVRFYAPVAIAVSEIGLY</sequence>
<dbReference type="GO" id="GO:0006004">
    <property type="term" value="P:fucose metabolic process"/>
    <property type="evidence" value="ECO:0007669"/>
    <property type="project" value="TreeGrafter"/>
</dbReference>
<dbReference type="Gene3D" id="3.20.20.80">
    <property type="entry name" value="Glycosidases"/>
    <property type="match status" value="1"/>
</dbReference>
<dbReference type="EMBL" id="FWYB01000020">
    <property type="protein sequence ID" value="SMD16655.1"/>
    <property type="molecule type" value="Genomic_DNA"/>
</dbReference>
<evidence type="ECO:0000256" key="5">
    <source>
        <dbReference type="ARBA" id="ARBA00023295"/>
    </source>
</evidence>
<organism evidence="8 9">
    <name type="scientific">Pedobacter nyackensis</name>
    <dbReference type="NCBI Taxonomy" id="475255"/>
    <lineage>
        <taxon>Bacteria</taxon>
        <taxon>Pseudomonadati</taxon>
        <taxon>Bacteroidota</taxon>
        <taxon>Sphingobacteriia</taxon>
        <taxon>Sphingobacteriales</taxon>
        <taxon>Sphingobacteriaceae</taxon>
        <taxon>Pedobacter</taxon>
    </lineage>
</organism>
<feature type="signal peptide" evidence="6">
    <location>
        <begin position="1"/>
        <end position="20"/>
    </location>
</feature>
<dbReference type="SUPFAM" id="SSF49785">
    <property type="entry name" value="Galactose-binding domain-like"/>
    <property type="match status" value="1"/>
</dbReference>
<dbReference type="Pfam" id="PF01120">
    <property type="entry name" value="Alpha_L_fucos"/>
    <property type="match status" value="1"/>
</dbReference>
<protein>
    <recommendedName>
        <fullName evidence="2">alpha-L-fucosidase</fullName>
        <ecNumber evidence="2">3.2.1.51</ecNumber>
    </recommendedName>
</protein>
<evidence type="ECO:0000313" key="8">
    <source>
        <dbReference type="EMBL" id="SMD16655.1"/>
    </source>
</evidence>
<dbReference type="GO" id="GO:0016139">
    <property type="term" value="P:glycoside catabolic process"/>
    <property type="evidence" value="ECO:0007669"/>
    <property type="project" value="TreeGrafter"/>
</dbReference>
<evidence type="ECO:0000259" key="7">
    <source>
        <dbReference type="Pfam" id="PF01120"/>
    </source>
</evidence>
<keyword evidence="4" id="KW-0378">Hydrolase</keyword>
<dbReference type="Proteomes" id="UP000192678">
    <property type="component" value="Unassembled WGS sequence"/>
</dbReference>
<dbReference type="STRING" id="475255.SAMN04488101_12059"/>
<dbReference type="GO" id="GO:0004560">
    <property type="term" value="F:alpha-L-fucosidase activity"/>
    <property type="evidence" value="ECO:0007669"/>
    <property type="project" value="InterPro"/>
</dbReference>
<dbReference type="InterPro" id="IPR000933">
    <property type="entry name" value="Glyco_hydro_29"/>
</dbReference>
<reference evidence="8 9" key="1">
    <citation type="submission" date="2017-04" db="EMBL/GenBank/DDBJ databases">
        <authorList>
            <person name="Afonso C.L."/>
            <person name="Miller P.J."/>
            <person name="Scott M.A."/>
            <person name="Spackman E."/>
            <person name="Goraichik I."/>
            <person name="Dimitrov K.M."/>
            <person name="Suarez D.L."/>
            <person name="Swayne D.E."/>
        </authorList>
    </citation>
    <scope>NUCLEOTIDE SEQUENCE [LARGE SCALE GENOMIC DNA]</scope>
    <source>
        <strain evidence="8 9">DSM 19625</strain>
    </source>
</reference>
<evidence type="ECO:0000256" key="2">
    <source>
        <dbReference type="ARBA" id="ARBA00012662"/>
    </source>
</evidence>
<keyword evidence="5" id="KW-0326">Glycosidase</keyword>
<dbReference type="Gene3D" id="2.60.120.260">
    <property type="entry name" value="Galactose-binding domain-like"/>
    <property type="match status" value="1"/>
</dbReference>
<dbReference type="AlphaFoldDB" id="A0A1W2F3W9"/>
<evidence type="ECO:0000256" key="4">
    <source>
        <dbReference type="ARBA" id="ARBA00022801"/>
    </source>
</evidence>
<dbReference type="InterPro" id="IPR008979">
    <property type="entry name" value="Galactose-bd-like_sf"/>
</dbReference>
<dbReference type="InterPro" id="IPR057739">
    <property type="entry name" value="Glyco_hydro_29_N"/>
</dbReference>
<dbReference type="InterPro" id="IPR017853">
    <property type="entry name" value="GH"/>
</dbReference>
<feature type="domain" description="Glycoside hydrolase family 29 N-terminal" evidence="7">
    <location>
        <begin position="37"/>
        <end position="354"/>
    </location>
</feature>
<accession>A0A1W2F3W9</accession>
<keyword evidence="3 6" id="KW-0732">Signal</keyword>
<name>A0A1W2F3W9_9SPHI</name>
<dbReference type="SUPFAM" id="SSF51445">
    <property type="entry name" value="(Trans)glycosidases"/>
    <property type="match status" value="1"/>
</dbReference>